<feature type="transmembrane region" description="Helical" evidence="5">
    <location>
        <begin position="166"/>
        <end position="186"/>
    </location>
</feature>
<feature type="transmembrane region" description="Helical" evidence="5">
    <location>
        <begin position="425"/>
        <end position="444"/>
    </location>
</feature>
<feature type="transmembrane region" description="Helical" evidence="5">
    <location>
        <begin position="693"/>
        <end position="711"/>
    </location>
</feature>
<name>A0A3L6DWS7_MAIZE</name>
<evidence type="ECO:0000256" key="4">
    <source>
        <dbReference type="ARBA" id="ARBA00023136"/>
    </source>
</evidence>
<keyword evidence="2 5" id="KW-0812">Transmembrane</keyword>
<feature type="domain" description="Nodulin-like" evidence="6">
    <location>
        <begin position="36"/>
        <end position="288"/>
    </location>
</feature>
<feature type="transmembrane region" description="Helical" evidence="5">
    <location>
        <begin position="456"/>
        <end position="475"/>
    </location>
</feature>
<gene>
    <name evidence="8" type="primary">LPPD_3</name>
    <name evidence="8" type="ORF">Zm00014a_006650</name>
</gene>
<feature type="transmembrane region" description="Helical" evidence="5">
    <location>
        <begin position="748"/>
        <end position="773"/>
    </location>
</feature>
<proteinExistence type="predicted"/>
<feature type="transmembrane region" description="Helical" evidence="5">
    <location>
        <begin position="198"/>
        <end position="217"/>
    </location>
</feature>
<dbReference type="Pfam" id="PF23262">
    <property type="entry name" value="NFD4_C"/>
    <property type="match status" value="1"/>
</dbReference>
<feature type="transmembrane region" description="Helical" evidence="5">
    <location>
        <begin position="100"/>
        <end position="122"/>
    </location>
</feature>
<reference evidence="8 9" key="1">
    <citation type="journal article" date="2018" name="Nat. Genet.">
        <title>Extensive intraspecific gene order and gene structural variations between Mo17 and other maize genomes.</title>
        <authorList>
            <person name="Sun S."/>
            <person name="Zhou Y."/>
            <person name="Chen J."/>
            <person name="Shi J."/>
            <person name="Zhao H."/>
            <person name="Zhao H."/>
            <person name="Song W."/>
            <person name="Zhang M."/>
            <person name="Cui Y."/>
            <person name="Dong X."/>
            <person name="Liu H."/>
            <person name="Ma X."/>
            <person name="Jiao Y."/>
            <person name="Wang B."/>
            <person name="Wei X."/>
            <person name="Stein J.C."/>
            <person name="Glaubitz J.C."/>
            <person name="Lu F."/>
            <person name="Yu G."/>
            <person name="Liang C."/>
            <person name="Fengler K."/>
            <person name="Li B."/>
            <person name="Rafalski A."/>
            <person name="Schnable P.S."/>
            <person name="Ware D.H."/>
            <person name="Buckler E.S."/>
            <person name="Lai J."/>
        </authorList>
    </citation>
    <scope>NUCLEOTIDE SEQUENCE [LARGE SCALE GENOMIC DNA]</scope>
    <source>
        <strain evidence="9">cv. Missouri 17</strain>
        <tissue evidence="8">Seedling</tissue>
    </source>
</reference>
<dbReference type="InterPro" id="IPR036259">
    <property type="entry name" value="MFS_trans_sf"/>
</dbReference>
<feature type="transmembrane region" description="Helical" evidence="5">
    <location>
        <begin position="238"/>
        <end position="262"/>
    </location>
</feature>
<dbReference type="AlphaFoldDB" id="A0A3L6DWS7"/>
<feature type="transmembrane region" description="Helical" evidence="5">
    <location>
        <begin position="564"/>
        <end position="586"/>
    </location>
</feature>
<sequence length="782" mass="83933">MVFAASGSSSPATAAPGSALGVILTRGFARQVLVGRWFTVFASLLIMAASGATYVFGSYSGALKSSLGYDQRTLNTVSFFKDLGANLGVLPGLLNEVTPPWVVLATGAGMNLFGYLMVYLAVSGRTARPPPWAVCAYFFVGANSQAFANTGALVTCVNNFPETRGVVLGILKGFVGLSGAVYAQLYQALYGGEDAESLILLVAWLPAAVSVAFVHTVRYMPYPRRRRCGGGQETSSDPFFCFLYLSIALACFLLVMIVVQGQVPFSRAAYGVAAAPLLILLLMPLGVVVKQEYKIYRERQLDAAADPPPTIAVVDAGAPPVPSSVQMSSAAATAAVEETEQQQQAATSSASSSCCLGSLGGCVRTMFRPPARGEDYTILQALVSVDMLVLFVATTCGMGGTLAAIDNMGQIGESLGYPAKSVNTFVSLISIWNYAGRVAAGYVSEAALARHRVPRPLLLTGVLLLACAGHALIALGAPRSLYAASVVVGFCFGAQWPLVFAIVSELFGLRRFSTLHNLGGLASPVGSYILNVRVAGRLYDAGAARQRGGSGRVCIGVECYRRSFLIITAATAAGALVSLVLVWRTWRFYRGDIYARFRDGDGRLPVDRQQEEEREKATAANVLRVWDVLLFEGNRVMLFRTALAPMELYEDQSNDLTDGDKNQEANCSNVDDMYHGLTVNSEIDSLPDPKDQAAALAALAGWVWAASFYNLTRRARALVQPWVTRQVHAETPTILRFQKLEHKMLDNFFSVLSCVVSVPFYTGFLPLLFWAGWADDPPHGFL</sequence>
<dbReference type="Proteomes" id="UP000251960">
    <property type="component" value="Chromosome 7"/>
</dbReference>
<dbReference type="SUPFAM" id="SSF103473">
    <property type="entry name" value="MFS general substrate transporter"/>
    <property type="match status" value="2"/>
</dbReference>
<organism evidence="8 9">
    <name type="scientific">Zea mays</name>
    <name type="common">Maize</name>
    <dbReference type="NCBI Taxonomy" id="4577"/>
    <lineage>
        <taxon>Eukaryota</taxon>
        <taxon>Viridiplantae</taxon>
        <taxon>Streptophyta</taxon>
        <taxon>Embryophyta</taxon>
        <taxon>Tracheophyta</taxon>
        <taxon>Spermatophyta</taxon>
        <taxon>Magnoliopsida</taxon>
        <taxon>Liliopsida</taxon>
        <taxon>Poales</taxon>
        <taxon>Poaceae</taxon>
        <taxon>PACMAD clade</taxon>
        <taxon>Panicoideae</taxon>
        <taxon>Andropogonodae</taxon>
        <taxon>Andropogoneae</taxon>
        <taxon>Tripsacinae</taxon>
        <taxon>Zea</taxon>
    </lineage>
</organism>
<evidence type="ECO:0000256" key="5">
    <source>
        <dbReference type="SAM" id="Phobius"/>
    </source>
</evidence>
<dbReference type="Pfam" id="PF06813">
    <property type="entry name" value="Nodulin-like"/>
    <property type="match status" value="1"/>
</dbReference>
<comment type="caution">
    <text evidence="8">The sequence shown here is derived from an EMBL/GenBank/DDBJ whole genome shotgun (WGS) entry which is preliminary data.</text>
</comment>
<dbReference type="GO" id="GO:0016020">
    <property type="term" value="C:membrane"/>
    <property type="evidence" value="ECO:0007669"/>
    <property type="project" value="UniProtKB-SubCell"/>
</dbReference>
<evidence type="ECO:0000256" key="1">
    <source>
        <dbReference type="ARBA" id="ARBA00004141"/>
    </source>
</evidence>
<evidence type="ECO:0000259" key="6">
    <source>
        <dbReference type="Pfam" id="PF06813"/>
    </source>
</evidence>
<feature type="transmembrane region" description="Helical" evidence="5">
    <location>
        <begin position="37"/>
        <end position="56"/>
    </location>
</feature>
<feature type="transmembrane region" description="Helical" evidence="5">
    <location>
        <begin position="376"/>
        <end position="405"/>
    </location>
</feature>
<dbReference type="ExpressionAtlas" id="A0A3L6DWS7">
    <property type="expression patterns" value="baseline and differential"/>
</dbReference>
<dbReference type="CDD" id="cd17354">
    <property type="entry name" value="MFS_Mch1p_like"/>
    <property type="match status" value="1"/>
</dbReference>
<protein>
    <submittedName>
        <fullName evidence="8">Lipid phosphate phosphatase delta</fullName>
    </submittedName>
</protein>
<dbReference type="Gene3D" id="1.10.472.80">
    <property type="entry name" value="Ypt/Rab-GAP domain of gyp1p, domain 3"/>
    <property type="match status" value="1"/>
</dbReference>
<dbReference type="PANTHER" id="PTHR21576:SF25">
    <property type="entry name" value="OS07G0187900 PROTEIN"/>
    <property type="match status" value="1"/>
</dbReference>
<dbReference type="Gene3D" id="1.20.1250.20">
    <property type="entry name" value="MFS general substrate transporter like domains"/>
    <property type="match status" value="1"/>
</dbReference>
<feature type="transmembrane region" description="Helical" evidence="5">
    <location>
        <begin position="481"/>
        <end position="503"/>
    </location>
</feature>
<evidence type="ECO:0000313" key="9">
    <source>
        <dbReference type="Proteomes" id="UP000251960"/>
    </source>
</evidence>
<keyword evidence="4 5" id="KW-0472">Membrane</keyword>
<dbReference type="EMBL" id="NCVQ01000008">
    <property type="protein sequence ID" value="PWZ13184.1"/>
    <property type="molecule type" value="Genomic_DNA"/>
</dbReference>
<keyword evidence="3 5" id="KW-1133">Transmembrane helix</keyword>
<dbReference type="InterPro" id="IPR010658">
    <property type="entry name" value="Nodulin-like"/>
</dbReference>
<evidence type="ECO:0000313" key="8">
    <source>
        <dbReference type="EMBL" id="PWZ13184.1"/>
    </source>
</evidence>
<evidence type="ECO:0000259" key="7">
    <source>
        <dbReference type="Pfam" id="PF23262"/>
    </source>
</evidence>
<evidence type="ECO:0000256" key="3">
    <source>
        <dbReference type="ARBA" id="ARBA00022989"/>
    </source>
</evidence>
<feature type="domain" description="NFD4 C-terminal" evidence="7">
    <location>
        <begin position="386"/>
        <end position="589"/>
    </location>
</feature>
<feature type="transmembrane region" description="Helical" evidence="5">
    <location>
        <begin position="268"/>
        <end position="289"/>
    </location>
</feature>
<dbReference type="InterPro" id="IPR056555">
    <property type="entry name" value="NFD4_C"/>
</dbReference>
<evidence type="ECO:0000256" key="2">
    <source>
        <dbReference type="ARBA" id="ARBA00022692"/>
    </source>
</evidence>
<comment type="subcellular location">
    <subcellularLocation>
        <location evidence="1">Membrane</location>
        <topology evidence="1">Multi-pass membrane protein</topology>
    </subcellularLocation>
</comment>
<accession>A0A3L6DWS7</accession>
<dbReference type="PANTHER" id="PTHR21576">
    <property type="entry name" value="UNCHARACTERIZED NODULIN-LIKE PROTEIN"/>
    <property type="match status" value="1"/>
</dbReference>